<dbReference type="PANTHER" id="PTHR15822:SF4">
    <property type="entry name" value="TYROSYL-DNA PHOSPHODIESTERASE 2"/>
    <property type="match status" value="1"/>
</dbReference>
<proteinExistence type="predicted"/>
<dbReference type="Pfam" id="PF03372">
    <property type="entry name" value="Exo_endo_phos"/>
    <property type="match status" value="1"/>
</dbReference>
<evidence type="ECO:0000256" key="8">
    <source>
        <dbReference type="ARBA" id="ARBA00022842"/>
    </source>
</evidence>
<dbReference type="OrthoDB" id="9975959at2759"/>
<dbReference type="OMA" id="TRYVECW"/>
<dbReference type="PANTHER" id="PTHR15822">
    <property type="entry name" value="TRAF AND TNF RECEPTOR-ASSOCIATED PROTEIN"/>
    <property type="match status" value="1"/>
</dbReference>
<dbReference type="FunFam" id="3.60.10.10:FF:000095">
    <property type="entry name" value="RNA-editing complex protein MP100"/>
    <property type="match status" value="1"/>
</dbReference>
<evidence type="ECO:0000256" key="3">
    <source>
        <dbReference type="ARBA" id="ARBA00004322"/>
    </source>
</evidence>
<dbReference type="GO" id="GO:0003697">
    <property type="term" value="F:single-stranded DNA binding"/>
    <property type="evidence" value="ECO:0007669"/>
    <property type="project" value="TreeGrafter"/>
</dbReference>
<sequence length="1025" mass="112590">MRGLLRTSPRCLASSYRDGKRLIDVYQLLITKKPVEYDYVAIDVNSFFGGAQRLAKNVSTEQRKNREISRHVLNTIQQLLRRIVCRHSLFLALDGAGTAATVHNFRHSKTTRRIEMRQQRLPGMAMARAVEERIVKAMPLARSLIPREVVVSGTSVEGCVERKVAAWALDLACRDGTQEHTTRSLCVIGAGTLWHTMLGLNLYFHGTHVVHGSTDLRHLTLSDTLTWLELSAHVQSGDTHAVMSGRTDALLLMLLCNGCEVTHLPALPGANFVVLMDAYHCQRRMSGSAGKAAAAGAAATYSSSEAPSTSSSFQLLRELPNNTLEIDLLALYVLFIPESEVATAVADLTNNASGPPFSRSSSHAASPVDGAPGKPNSSAHQLLFDSFLAHVLSTHYLLSYGETTVDATQVPFYMSTATASTKDSVPGEGEAVASGSTASKATPVSVKRNRMEECTLSAREWARYLEASVRRGQRYRVVSNTPLAKPPLSSPVATKMKKAAAGEAAGDSQPTAGPEVASTAVTPTSQPSYCPFWSASQPWTSAEYTLLCQTLATQVEQLLREYLPGIAHKVQPEFVRNLISPKFDVDEARSVVQRLLAHANAGEPHPSLCFSPSYCWTHNEKSRLWNMRYVDLGTQARRMDIRHVRSLLSGMSMTQQQSEEGATIFDAVARTWVLQPTFPLPSPRTVHASDCTVAEEEEEKGPICRLATPPAGVAPTLKLLTWNVMFDRYSNQPTPLGMPGIDWCSPKRYPVLAKLIAEEDADVVGMQEVELAFAEYLAAQPWCRERYIMSCRPRSSILDPWGVLLLVRRGEDAWPVQQLLHLNVPAWPGHVSLMPVATLDLSSKNGQCDSARLLASSADRAAHRVNVCSVHLLAPYLKTHETARTGQDQALRHCLTRQLHGDTIVMGDFNDWPSNEFSMPTETRYVECWPIVHPGDYGKTMDESNTFCKLKIEEIFFGRSDKLFLRTGGGPSSAPPLLKPVEAHLVGTRSVNAENGNQDSPAYLFPSDHYGVSMTFQVLRRGAPA</sequence>
<feature type="region of interest" description="Disordered" evidence="11">
    <location>
        <begin position="353"/>
        <end position="376"/>
    </location>
</feature>
<dbReference type="SUPFAM" id="SSF56219">
    <property type="entry name" value="DNase I-like"/>
    <property type="match status" value="1"/>
</dbReference>
<dbReference type="GO" id="GO:0070260">
    <property type="term" value="F:5'-tyrosyl-DNA phosphodiesterase activity"/>
    <property type="evidence" value="ECO:0007669"/>
    <property type="project" value="TreeGrafter"/>
</dbReference>
<dbReference type="GO" id="GO:0004518">
    <property type="term" value="F:nuclease activity"/>
    <property type="evidence" value="ECO:0007669"/>
    <property type="project" value="UniProtKB-KW"/>
</dbReference>
<dbReference type="Gene3D" id="3.60.10.10">
    <property type="entry name" value="Endonuclease/exonuclease/phosphatase"/>
    <property type="match status" value="1"/>
</dbReference>
<evidence type="ECO:0000256" key="9">
    <source>
        <dbReference type="ARBA" id="ARBA00023204"/>
    </source>
</evidence>
<evidence type="ECO:0000256" key="6">
    <source>
        <dbReference type="ARBA" id="ARBA00022763"/>
    </source>
</evidence>
<dbReference type="EMBL" id="LJSK01000344">
    <property type="protein sequence ID" value="KPI83645.1"/>
    <property type="molecule type" value="Genomic_DNA"/>
</dbReference>
<evidence type="ECO:0000256" key="10">
    <source>
        <dbReference type="ARBA" id="ARBA00023242"/>
    </source>
</evidence>
<evidence type="ECO:0000256" key="11">
    <source>
        <dbReference type="SAM" id="MobiDB-lite"/>
    </source>
</evidence>
<comment type="cofactor">
    <cofactor evidence="1">
        <name>Mn(2+)</name>
        <dbReference type="ChEBI" id="CHEBI:29035"/>
    </cofactor>
</comment>
<keyword evidence="6" id="KW-0227">DNA damage</keyword>
<dbReference type="GO" id="GO:0006302">
    <property type="term" value="P:double-strand break repair"/>
    <property type="evidence" value="ECO:0007669"/>
    <property type="project" value="TreeGrafter"/>
</dbReference>
<evidence type="ECO:0000313" key="13">
    <source>
        <dbReference type="EMBL" id="KPI83645.1"/>
    </source>
</evidence>
<keyword evidence="8" id="KW-0460">Magnesium</keyword>
<keyword evidence="14" id="KW-1185">Reference proteome</keyword>
<evidence type="ECO:0000256" key="4">
    <source>
        <dbReference type="ARBA" id="ARBA00022722"/>
    </source>
</evidence>
<evidence type="ECO:0000313" key="14">
    <source>
        <dbReference type="Proteomes" id="UP000038009"/>
    </source>
</evidence>
<evidence type="ECO:0000259" key="12">
    <source>
        <dbReference type="Pfam" id="PF03372"/>
    </source>
</evidence>
<dbReference type="InterPro" id="IPR036691">
    <property type="entry name" value="Endo/exonu/phosph_ase_sf"/>
</dbReference>
<dbReference type="GO" id="GO:0005737">
    <property type="term" value="C:cytoplasm"/>
    <property type="evidence" value="ECO:0007669"/>
    <property type="project" value="TreeGrafter"/>
</dbReference>
<dbReference type="GO" id="GO:0046872">
    <property type="term" value="F:metal ion binding"/>
    <property type="evidence" value="ECO:0007669"/>
    <property type="project" value="UniProtKB-KW"/>
</dbReference>
<keyword evidence="9" id="KW-0234">DNA repair</keyword>
<dbReference type="Proteomes" id="UP000038009">
    <property type="component" value="Unassembled WGS sequence"/>
</dbReference>
<comment type="caution">
    <text evidence="13">The sequence shown here is derived from an EMBL/GenBank/DDBJ whole genome shotgun (WGS) entry which is preliminary data.</text>
</comment>
<keyword evidence="4" id="KW-0540">Nuclease</keyword>
<evidence type="ECO:0000256" key="1">
    <source>
        <dbReference type="ARBA" id="ARBA00001936"/>
    </source>
</evidence>
<keyword evidence="5" id="KW-0479">Metal-binding</keyword>
<dbReference type="CDD" id="cd09080">
    <property type="entry name" value="TDP2"/>
    <property type="match status" value="1"/>
</dbReference>
<evidence type="ECO:0000256" key="5">
    <source>
        <dbReference type="ARBA" id="ARBA00022723"/>
    </source>
</evidence>
<dbReference type="AlphaFoldDB" id="A0A0N1HU57"/>
<feature type="region of interest" description="Disordered" evidence="11">
    <location>
        <begin position="497"/>
        <end position="523"/>
    </location>
</feature>
<name>A0A0N1HU57_LEPSE</name>
<feature type="domain" description="Endonuclease/exonuclease/phosphatase" evidence="12">
    <location>
        <begin position="720"/>
        <end position="926"/>
    </location>
</feature>
<keyword evidence="10" id="KW-0539">Nucleus</keyword>
<protein>
    <submittedName>
        <fullName evidence="13">Putative RNA-editing complex protein MP100</fullName>
    </submittedName>
</protein>
<accession>A0A0N1HU57</accession>
<dbReference type="Gene3D" id="3.40.50.12390">
    <property type="match status" value="1"/>
</dbReference>
<dbReference type="InterPro" id="IPR005135">
    <property type="entry name" value="Endo/exonuclease/phosphatase"/>
</dbReference>
<keyword evidence="7" id="KW-0378">Hydrolase</keyword>
<dbReference type="InterPro" id="IPR051547">
    <property type="entry name" value="TDP2-like"/>
</dbReference>
<feature type="compositionally biased region" description="Polar residues" evidence="11">
    <location>
        <begin position="353"/>
        <end position="364"/>
    </location>
</feature>
<comment type="cofactor">
    <cofactor evidence="2">
        <name>Mg(2+)</name>
        <dbReference type="ChEBI" id="CHEBI:18420"/>
    </cofactor>
</comment>
<dbReference type="VEuPathDB" id="TriTrypDB:Lsey_0344_0040"/>
<gene>
    <name evidence="13" type="ORF">ABL78_7317</name>
</gene>
<reference evidence="13 14" key="1">
    <citation type="journal article" date="2015" name="PLoS Pathog.">
        <title>Leptomonas seymouri: Adaptations to the Dixenous Life Cycle Analyzed by Genome Sequencing, Transcriptome Profiling and Co-infection with Leishmania donovani.</title>
        <authorList>
            <person name="Kraeva N."/>
            <person name="Butenko A."/>
            <person name="Hlavacova J."/>
            <person name="Kostygov A."/>
            <person name="Myskova J."/>
            <person name="Grybchuk D."/>
            <person name="Lestinova T."/>
            <person name="Votypka J."/>
            <person name="Volf P."/>
            <person name="Opperdoes F."/>
            <person name="Flegontov P."/>
            <person name="Lukes J."/>
            <person name="Yurchenko V."/>
        </authorList>
    </citation>
    <scope>NUCLEOTIDE SEQUENCE [LARGE SCALE GENOMIC DNA]</scope>
    <source>
        <strain evidence="13 14">ATCC 30220</strain>
    </source>
</reference>
<evidence type="ECO:0000256" key="2">
    <source>
        <dbReference type="ARBA" id="ARBA00001946"/>
    </source>
</evidence>
<comment type="subcellular location">
    <subcellularLocation>
        <location evidence="3">Nucleus</location>
        <location evidence="3">PML body</location>
    </subcellularLocation>
</comment>
<organism evidence="13 14">
    <name type="scientific">Leptomonas seymouri</name>
    <dbReference type="NCBI Taxonomy" id="5684"/>
    <lineage>
        <taxon>Eukaryota</taxon>
        <taxon>Discoba</taxon>
        <taxon>Euglenozoa</taxon>
        <taxon>Kinetoplastea</taxon>
        <taxon>Metakinetoplastina</taxon>
        <taxon>Trypanosomatida</taxon>
        <taxon>Trypanosomatidae</taxon>
        <taxon>Leishmaniinae</taxon>
        <taxon>Leptomonas</taxon>
    </lineage>
</organism>
<evidence type="ECO:0000256" key="7">
    <source>
        <dbReference type="ARBA" id="ARBA00022801"/>
    </source>
</evidence>